<reference evidence="1" key="1">
    <citation type="journal article" date="2005" name="Proc. Natl. Acad. Sci. U.S.A.">
        <title>The psychrophilic lifestyle as revealed by the genome sequence of Colwellia psychrerythraea 34H through genomic and proteomic analyses.</title>
        <authorList>
            <person name="Methe B.A."/>
            <person name="Nelson K.E."/>
            <person name="Deming J.W."/>
            <person name="Momen B."/>
            <person name="Melamud E."/>
            <person name="Zhang X."/>
            <person name="Moult J."/>
            <person name="Madupu R."/>
            <person name="Nelson W.C."/>
            <person name="Dodson R.J."/>
            <person name="Brinkac L.M."/>
            <person name="Daugherty S.C."/>
            <person name="Durkin A.S."/>
            <person name="DeBoy R.T."/>
            <person name="Kolonay J.F."/>
            <person name="Sullivan S.A."/>
            <person name="Zhou L."/>
            <person name="Davidsen T.M."/>
            <person name="Wu M."/>
            <person name="Huston A.L."/>
            <person name="Lewis M."/>
            <person name="Weaver B."/>
            <person name="Weidman J.F."/>
            <person name="Khouri H."/>
            <person name="Utterback T.R."/>
            <person name="Feldblyum T.V."/>
            <person name="Fraser C.M."/>
        </authorList>
    </citation>
    <scope>NUCLEOTIDE SEQUENCE [LARGE SCALE GENOMIC DNA]</scope>
    <source>
        <strain evidence="1">34H</strain>
    </source>
</reference>
<evidence type="ECO:0000313" key="1">
    <source>
        <dbReference type="EMBL" id="AAZ27152.1"/>
    </source>
</evidence>
<gene>
    <name evidence="1" type="ordered locus">CPS_4028</name>
</gene>
<evidence type="ECO:0000313" key="2">
    <source>
        <dbReference type="Proteomes" id="UP000000547"/>
    </source>
</evidence>
<dbReference type="HOGENOM" id="CLU_3395944_0_0_6"/>
<dbReference type="KEGG" id="cps:CPS_4028"/>
<dbReference type="AlphaFoldDB" id="Q47WY5"/>
<protein>
    <submittedName>
        <fullName evidence="1">Uncharacterized protein</fullName>
    </submittedName>
</protein>
<sequence length="31" mass="3816">MTSLETSDLYRWFFLSEYIPKPHEYAGFSWN</sequence>
<organism evidence="1 2">
    <name type="scientific">Colwellia psychrerythraea (strain 34H / ATCC BAA-681)</name>
    <name type="common">Vibrio psychroerythus</name>
    <dbReference type="NCBI Taxonomy" id="167879"/>
    <lineage>
        <taxon>Bacteria</taxon>
        <taxon>Pseudomonadati</taxon>
        <taxon>Pseudomonadota</taxon>
        <taxon>Gammaproteobacteria</taxon>
        <taxon>Alteromonadales</taxon>
        <taxon>Colwelliaceae</taxon>
        <taxon>Colwellia</taxon>
    </lineage>
</organism>
<dbReference type="EMBL" id="CP000083">
    <property type="protein sequence ID" value="AAZ27152.1"/>
    <property type="molecule type" value="Genomic_DNA"/>
</dbReference>
<name>Q47WY5_COLP3</name>
<accession>Q47WY5</accession>
<dbReference type="Proteomes" id="UP000000547">
    <property type="component" value="Chromosome"/>
</dbReference>
<proteinExistence type="predicted"/>